<comment type="caution">
    <text evidence="2">The sequence shown here is derived from an EMBL/GenBank/DDBJ whole genome shotgun (WGS) entry which is preliminary data.</text>
</comment>
<evidence type="ECO:0000256" key="1">
    <source>
        <dbReference type="SAM" id="MobiDB-lite"/>
    </source>
</evidence>
<evidence type="ECO:0000313" key="2">
    <source>
        <dbReference type="EMBL" id="KAH7084309.1"/>
    </source>
</evidence>
<gene>
    <name evidence="2" type="ORF">FB567DRAFT_528777</name>
</gene>
<sequence length="150" mass="15392">MMKQKGSYGIPAKKPTPAPIPTTIIPTPQAPPPSDRVPAPVMFMPAIAVPVPDIPLMPLIAIPDGIDMTEPSDIVMSTSMVAEADMLIVVEVDNARAATGSLAHSIVTAGRDGVAIGTIFGGGVMLVCASADEATARMTNVEEAGKCISK</sequence>
<dbReference type="EMBL" id="JAGMVJ010000012">
    <property type="protein sequence ID" value="KAH7084309.1"/>
    <property type="molecule type" value="Genomic_DNA"/>
</dbReference>
<evidence type="ECO:0000313" key="3">
    <source>
        <dbReference type="Proteomes" id="UP000813461"/>
    </source>
</evidence>
<keyword evidence="3" id="KW-1185">Reference proteome</keyword>
<organism evidence="2 3">
    <name type="scientific">Paraphoma chrysanthemicola</name>
    <dbReference type="NCBI Taxonomy" id="798071"/>
    <lineage>
        <taxon>Eukaryota</taxon>
        <taxon>Fungi</taxon>
        <taxon>Dikarya</taxon>
        <taxon>Ascomycota</taxon>
        <taxon>Pezizomycotina</taxon>
        <taxon>Dothideomycetes</taxon>
        <taxon>Pleosporomycetidae</taxon>
        <taxon>Pleosporales</taxon>
        <taxon>Pleosporineae</taxon>
        <taxon>Phaeosphaeriaceae</taxon>
        <taxon>Paraphoma</taxon>
    </lineage>
</organism>
<protein>
    <submittedName>
        <fullName evidence="2">Uncharacterized protein</fullName>
    </submittedName>
</protein>
<dbReference type="Proteomes" id="UP000813461">
    <property type="component" value="Unassembled WGS sequence"/>
</dbReference>
<reference evidence="2" key="1">
    <citation type="journal article" date="2021" name="Nat. Commun.">
        <title>Genetic determinants of endophytism in the Arabidopsis root mycobiome.</title>
        <authorList>
            <person name="Mesny F."/>
            <person name="Miyauchi S."/>
            <person name="Thiergart T."/>
            <person name="Pickel B."/>
            <person name="Atanasova L."/>
            <person name="Karlsson M."/>
            <person name="Huettel B."/>
            <person name="Barry K.W."/>
            <person name="Haridas S."/>
            <person name="Chen C."/>
            <person name="Bauer D."/>
            <person name="Andreopoulos W."/>
            <person name="Pangilinan J."/>
            <person name="LaButti K."/>
            <person name="Riley R."/>
            <person name="Lipzen A."/>
            <person name="Clum A."/>
            <person name="Drula E."/>
            <person name="Henrissat B."/>
            <person name="Kohler A."/>
            <person name="Grigoriev I.V."/>
            <person name="Martin F.M."/>
            <person name="Hacquard S."/>
        </authorList>
    </citation>
    <scope>NUCLEOTIDE SEQUENCE</scope>
    <source>
        <strain evidence="2">MPI-SDFR-AT-0120</strain>
    </source>
</reference>
<dbReference type="AlphaFoldDB" id="A0A8K0R4P2"/>
<accession>A0A8K0R4P2</accession>
<name>A0A8K0R4P2_9PLEO</name>
<proteinExistence type="predicted"/>
<feature type="region of interest" description="Disordered" evidence="1">
    <location>
        <begin position="1"/>
        <end position="33"/>
    </location>
</feature>
<dbReference type="OrthoDB" id="10331068at2759"/>